<dbReference type="PANTHER" id="PTHR33558">
    <property type="entry name" value="GLUTAREDOXIN-LIKE PROTEIN C5ORF63 HOMOLOG"/>
    <property type="match status" value="1"/>
</dbReference>
<dbReference type="AlphaFoldDB" id="A0A4Z0F949"/>
<dbReference type="RefSeq" id="WP_135281843.1">
    <property type="nucleotide sequence ID" value="NZ_SRIO01000008.1"/>
</dbReference>
<sequence length="87" mass="9771">MSLQFSLYTRSRCGLCDLLHEDLLSLCRGRDVQVVSIDIDRDPALVQRYGLRVPVLVCEGRVICEGRLDREAVRAVLDRAAGRAEVN</sequence>
<dbReference type="Gene3D" id="3.40.30.10">
    <property type="entry name" value="Glutaredoxin"/>
    <property type="match status" value="1"/>
</dbReference>
<dbReference type="InterPro" id="IPR052565">
    <property type="entry name" value="Glutaredoxin-like_YDR286C"/>
</dbReference>
<accession>A0A4Z0F949</accession>
<evidence type="ECO:0000313" key="1">
    <source>
        <dbReference type="EMBL" id="TFZ82597.1"/>
    </source>
</evidence>
<organism evidence="1 2">
    <name type="scientific">Candidatus Macondimonas diazotrophica</name>
    <dbReference type="NCBI Taxonomy" id="2305248"/>
    <lineage>
        <taxon>Bacteria</taxon>
        <taxon>Pseudomonadati</taxon>
        <taxon>Pseudomonadota</taxon>
        <taxon>Gammaproteobacteria</taxon>
        <taxon>Chromatiales</taxon>
        <taxon>Ectothiorhodospiraceae</taxon>
        <taxon>Candidatus Macondimonas</taxon>
    </lineage>
</organism>
<gene>
    <name evidence="1" type="ORF">E4680_07790</name>
</gene>
<comment type="caution">
    <text evidence="1">The sequence shown here is derived from an EMBL/GenBank/DDBJ whole genome shotgun (WGS) entry which is preliminary data.</text>
</comment>
<dbReference type="SUPFAM" id="SSF52833">
    <property type="entry name" value="Thioredoxin-like"/>
    <property type="match status" value="1"/>
</dbReference>
<name>A0A4Z0F949_9GAMM</name>
<dbReference type="Pfam" id="PF05768">
    <property type="entry name" value="Glrx-like"/>
    <property type="match status" value="1"/>
</dbReference>
<dbReference type="PANTHER" id="PTHR33558:SF1">
    <property type="entry name" value="GLUTAREDOXIN-LIKE PROTEIN C5ORF63 HOMOLOG"/>
    <property type="match status" value="1"/>
</dbReference>
<evidence type="ECO:0000313" key="2">
    <source>
        <dbReference type="Proteomes" id="UP000297890"/>
    </source>
</evidence>
<dbReference type="OrthoDB" id="8537427at2"/>
<dbReference type="Proteomes" id="UP000297890">
    <property type="component" value="Unassembled WGS sequence"/>
</dbReference>
<dbReference type="InterPro" id="IPR008554">
    <property type="entry name" value="Glutaredoxin-like"/>
</dbReference>
<dbReference type="EMBL" id="SRIO01000008">
    <property type="protein sequence ID" value="TFZ82597.1"/>
    <property type="molecule type" value="Genomic_DNA"/>
</dbReference>
<keyword evidence="2" id="KW-1185">Reference proteome</keyword>
<dbReference type="InterPro" id="IPR036249">
    <property type="entry name" value="Thioredoxin-like_sf"/>
</dbReference>
<protein>
    <submittedName>
        <fullName evidence="1">Glutaredoxin family protein</fullName>
    </submittedName>
</protein>
<proteinExistence type="predicted"/>
<reference evidence="1 2" key="1">
    <citation type="journal article" date="2019" name="ISME J.">
        <title>Candidatus Macondimonas diazotrophica, a novel gammaproteobacterial genus dominating crude-oil-contaminated coastal sediments.</title>
        <authorList>
            <person name="Karthikeyan S."/>
            <person name="Konstantinidis K."/>
        </authorList>
    </citation>
    <scope>NUCLEOTIDE SEQUENCE [LARGE SCALE GENOMIC DNA]</scope>
    <source>
        <strain evidence="1 2">KTK01</strain>
    </source>
</reference>